<sequence>MLPSSFGTLSTREQSRYLRSIPEQQRRILRDHEDQCQAAFQRLLDTALEEVDFCRDHGLLQPGVYRNECGYELHVWPNGQRSEVSICRSPGPNIVWAGEPRRLAWPVPPQCQYKRGTWQLALPAAPVSLPADQQQSRRQTATGFERWRIDRVNEQTSVSPQVLSSELQQWQLQQSPIATPIAYGSEQVSVAALPGHEFPPQLYTPVAAGPQQPPPSPVAAQQQSPDFSAAVPEQIPSSCLAIELESENDPEFSEFLMEMDAEIANESSRRAAAQQPLGNAAYPPGYEPATSI</sequence>
<accession>A0A163JN22</accession>
<evidence type="ECO:0000313" key="3">
    <source>
        <dbReference type="Proteomes" id="UP000076837"/>
    </source>
</evidence>
<dbReference type="OrthoDB" id="10580804at2759"/>
<organism evidence="2 3">
    <name type="scientific">Didymella rabiei</name>
    <name type="common">Chickpea ascochyta blight fungus</name>
    <name type="synonym">Mycosphaerella rabiei</name>
    <dbReference type="NCBI Taxonomy" id="5454"/>
    <lineage>
        <taxon>Eukaryota</taxon>
        <taxon>Fungi</taxon>
        <taxon>Dikarya</taxon>
        <taxon>Ascomycota</taxon>
        <taxon>Pezizomycotina</taxon>
        <taxon>Dothideomycetes</taxon>
        <taxon>Pleosporomycetidae</taxon>
        <taxon>Pleosporales</taxon>
        <taxon>Pleosporineae</taxon>
        <taxon>Didymellaceae</taxon>
        <taxon>Ascochyta</taxon>
    </lineage>
</organism>
<feature type="region of interest" description="Disordered" evidence="1">
    <location>
        <begin position="266"/>
        <end position="292"/>
    </location>
</feature>
<name>A0A163JN22_DIDRA</name>
<evidence type="ECO:0000313" key="2">
    <source>
        <dbReference type="EMBL" id="KZM26463.1"/>
    </source>
</evidence>
<evidence type="ECO:0000256" key="1">
    <source>
        <dbReference type="SAM" id="MobiDB-lite"/>
    </source>
</evidence>
<reference evidence="2 3" key="1">
    <citation type="journal article" date="2016" name="Sci. Rep.">
        <title>Draft genome sequencing and secretome analysis of fungal phytopathogen Ascochyta rabiei provides insight into the necrotrophic effector repertoire.</title>
        <authorList>
            <person name="Verma S."/>
            <person name="Gazara R.K."/>
            <person name="Nizam S."/>
            <person name="Parween S."/>
            <person name="Chattopadhyay D."/>
            <person name="Verma P.K."/>
        </authorList>
    </citation>
    <scope>NUCLEOTIDE SEQUENCE [LARGE SCALE GENOMIC DNA]</scope>
    <source>
        <strain evidence="2 3">ArDII</strain>
    </source>
</reference>
<dbReference type="AlphaFoldDB" id="A0A163JN22"/>
<dbReference type="Proteomes" id="UP000076837">
    <property type="component" value="Unassembled WGS sequence"/>
</dbReference>
<dbReference type="EMBL" id="JYNV01000103">
    <property type="protein sequence ID" value="KZM26463.1"/>
    <property type="molecule type" value="Genomic_DNA"/>
</dbReference>
<comment type="caution">
    <text evidence="2">The sequence shown here is derived from an EMBL/GenBank/DDBJ whole genome shotgun (WGS) entry which is preliminary data.</text>
</comment>
<keyword evidence="3" id="KW-1185">Reference proteome</keyword>
<proteinExistence type="predicted"/>
<feature type="region of interest" description="Disordered" evidence="1">
    <location>
        <begin position="201"/>
        <end position="229"/>
    </location>
</feature>
<protein>
    <submittedName>
        <fullName evidence="2">Uncharacterized protein</fullName>
    </submittedName>
</protein>
<gene>
    <name evidence="2" type="ORF">ST47_g2202</name>
</gene>